<sequence length="224" mass="24491">MNGGKLEGVHMTFKVCLVRKKWYGHAAANTLLGTYPTYVQCSLAPAESFALPSLADVSSTGLLLARILYQVPSTIQLVEGLLPGTSNRDLDRDSAQQQLVELFLGRQAHLSTTAKSIVLEGVPARPCLCAGDMSVVRVNDGDDLSILPAKVHQRHRVREGKYYATKFGAVNPAHLAPPRGLLSSMVDTGTNAAIEYRHYRLHVSGLFYQLRTRPVLLLRAIASR</sequence>
<evidence type="ECO:0000313" key="1">
    <source>
        <dbReference type="EMBL" id="KAF8452335.1"/>
    </source>
</evidence>
<dbReference type="EMBL" id="WHUW01000001">
    <property type="protein sequence ID" value="KAF8452335.1"/>
    <property type="molecule type" value="Genomic_DNA"/>
</dbReference>
<dbReference type="AlphaFoldDB" id="A0AAD4GLE7"/>
<comment type="caution">
    <text evidence="1">The sequence shown here is derived from an EMBL/GenBank/DDBJ whole genome shotgun (WGS) entry which is preliminary data.</text>
</comment>
<gene>
    <name evidence="1" type="ORF">L210DRAFT_3661032</name>
</gene>
<accession>A0AAD4GLE7</accession>
<protein>
    <submittedName>
        <fullName evidence="1">Uncharacterized protein</fullName>
    </submittedName>
</protein>
<keyword evidence="2" id="KW-1185">Reference proteome</keyword>
<name>A0AAD4GLE7_BOLED</name>
<reference evidence="1" key="2">
    <citation type="journal article" date="2020" name="Nat. Commun.">
        <title>Large-scale genome sequencing of mycorrhizal fungi provides insights into the early evolution of symbiotic traits.</title>
        <authorList>
            <person name="Miyauchi S."/>
            <person name="Kiss E."/>
            <person name="Kuo A."/>
            <person name="Drula E."/>
            <person name="Kohler A."/>
            <person name="Sanchez-Garcia M."/>
            <person name="Morin E."/>
            <person name="Andreopoulos B."/>
            <person name="Barry K.W."/>
            <person name="Bonito G."/>
            <person name="Buee M."/>
            <person name="Carver A."/>
            <person name="Chen C."/>
            <person name="Cichocki N."/>
            <person name="Clum A."/>
            <person name="Culley D."/>
            <person name="Crous P.W."/>
            <person name="Fauchery L."/>
            <person name="Girlanda M."/>
            <person name="Hayes R.D."/>
            <person name="Keri Z."/>
            <person name="LaButti K."/>
            <person name="Lipzen A."/>
            <person name="Lombard V."/>
            <person name="Magnuson J."/>
            <person name="Maillard F."/>
            <person name="Murat C."/>
            <person name="Nolan M."/>
            <person name="Ohm R.A."/>
            <person name="Pangilinan J."/>
            <person name="Pereira M.F."/>
            <person name="Perotto S."/>
            <person name="Peter M."/>
            <person name="Pfister S."/>
            <person name="Riley R."/>
            <person name="Sitrit Y."/>
            <person name="Stielow J.B."/>
            <person name="Szollosi G."/>
            <person name="Zifcakova L."/>
            <person name="Stursova M."/>
            <person name="Spatafora J.W."/>
            <person name="Tedersoo L."/>
            <person name="Vaario L.M."/>
            <person name="Yamada A."/>
            <person name="Yan M."/>
            <person name="Wang P."/>
            <person name="Xu J."/>
            <person name="Bruns T."/>
            <person name="Baldrian P."/>
            <person name="Vilgalys R."/>
            <person name="Dunand C."/>
            <person name="Henrissat B."/>
            <person name="Grigoriev I.V."/>
            <person name="Hibbett D."/>
            <person name="Nagy L.G."/>
            <person name="Martin F.M."/>
        </authorList>
    </citation>
    <scope>NUCLEOTIDE SEQUENCE</scope>
    <source>
        <strain evidence="1">BED1</strain>
    </source>
</reference>
<evidence type="ECO:0000313" key="2">
    <source>
        <dbReference type="Proteomes" id="UP001194468"/>
    </source>
</evidence>
<organism evidence="1 2">
    <name type="scientific">Boletus edulis BED1</name>
    <dbReference type="NCBI Taxonomy" id="1328754"/>
    <lineage>
        <taxon>Eukaryota</taxon>
        <taxon>Fungi</taxon>
        <taxon>Dikarya</taxon>
        <taxon>Basidiomycota</taxon>
        <taxon>Agaricomycotina</taxon>
        <taxon>Agaricomycetes</taxon>
        <taxon>Agaricomycetidae</taxon>
        <taxon>Boletales</taxon>
        <taxon>Boletineae</taxon>
        <taxon>Boletaceae</taxon>
        <taxon>Boletoideae</taxon>
        <taxon>Boletus</taxon>
    </lineage>
</organism>
<reference evidence="1" key="1">
    <citation type="submission" date="2019-10" db="EMBL/GenBank/DDBJ databases">
        <authorList>
            <consortium name="DOE Joint Genome Institute"/>
            <person name="Kuo A."/>
            <person name="Miyauchi S."/>
            <person name="Kiss E."/>
            <person name="Drula E."/>
            <person name="Kohler A."/>
            <person name="Sanchez-Garcia M."/>
            <person name="Andreopoulos B."/>
            <person name="Barry K.W."/>
            <person name="Bonito G."/>
            <person name="Buee M."/>
            <person name="Carver A."/>
            <person name="Chen C."/>
            <person name="Cichocki N."/>
            <person name="Clum A."/>
            <person name="Culley D."/>
            <person name="Crous P.W."/>
            <person name="Fauchery L."/>
            <person name="Girlanda M."/>
            <person name="Hayes R."/>
            <person name="Keri Z."/>
            <person name="LaButti K."/>
            <person name="Lipzen A."/>
            <person name="Lombard V."/>
            <person name="Magnuson J."/>
            <person name="Maillard F."/>
            <person name="Morin E."/>
            <person name="Murat C."/>
            <person name="Nolan M."/>
            <person name="Ohm R."/>
            <person name="Pangilinan J."/>
            <person name="Pereira M."/>
            <person name="Perotto S."/>
            <person name="Peter M."/>
            <person name="Riley R."/>
            <person name="Sitrit Y."/>
            <person name="Stielow B."/>
            <person name="Szollosi G."/>
            <person name="Zifcakova L."/>
            <person name="Stursova M."/>
            <person name="Spatafora J.W."/>
            <person name="Tedersoo L."/>
            <person name="Vaario L.-M."/>
            <person name="Yamada A."/>
            <person name="Yan M."/>
            <person name="Wang P."/>
            <person name="Xu J."/>
            <person name="Bruns T."/>
            <person name="Baldrian P."/>
            <person name="Vilgalys R."/>
            <person name="Henrissat B."/>
            <person name="Grigoriev I.V."/>
            <person name="Hibbett D."/>
            <person name="Nagy L.G."/>
            <person name="Martin F.M."/>
        </authorList>
    </citation>
    <scope>NUCLEOTIDE SEQUENCE</scope>
    <source>
        <strain evidence="1">BED1</strain>
    </source>
</reference>
<dbReference type="Proteomes" id="UP001194468">
    <property type="component" value="Unassembled WGS sequence"/>
</dbReference>
<proteinExistence type="predicted"/>